<sequence>MAYFMTSNKHKGRIRNTFILLFIVLSCVPVIILGVVSLSAMAITHRQNVYNLERQVLEEKSKVIENFFKNILDTLSIRIETLDEQTLDKSGNLWQESFVQSLIEANLAIQEVSFADLQGKEISKRSRLTKTPDMLYVSELPQFKEAILGKQYVGTVHTTLAGQTVSVAVPVFIREKVFNVVLAEVSLSPIIKSLNEAALGDSGYALLFDNEGAFIGSGGKAPFIPGLNLSRWNKLEAILKGEAASIGEFGDRYHSLIGDVPVVGSAIRVSKIGWPLFVEWPISEADAVINIVRDKVLIVIFLSIFLVLSLAPIIAGRLVCPIRLLERTSEEIEKGNFDQKVQIGTNDELEELGESFNRMAAGLKRLQELKNEFVFIAAHELRTPVTAIKWYISSIFEGDAGNMTNQMKKFLTVIKVSNERLVNLVNDLLYIARSEAGRIEIAVSRNNAKPFIQSIIEEVKPLAIEKNISVSYDPPADLPDLMIDEGQFKEVIMNLISNAVKYGKNSGWVKISHEVTEGKVSIRIEDNGLGISEDDQKRLFEKFFRSDKVKGAGIQGTGLGLFITKELVEKMGGAINVESAIGKGTTFTLKFSRAT</sequence>
<dbReference type="SUPFAM" id="SSF55874">
    <property type="entry name" value="ATPase domain of HSP90 chaperone/DNA topoisomerase II/histidine kinase"/>
    <property type="match status" value="1"/>
</dbReference>
<keyword evidence="4" id="KW-1003">Cell membrane</keyword>
<dbReference type="Pfam" id="PF02518">
    <property type="entry name" value="HATPase_c"/>
    <property type="match status" value="1"/>
</dbReference>
<dbReference type="PANTHER" id="PTHR45528">
    <property type="entry name" value="SENSOR HISTIDINE KINASE CPXA"/>
    <property type="match status" value="1"/>
</dbReference>
<dbReference type="InterPro" id="IPR050398">
    <property type="entry name" value="HssS/ArlS-like"/>
</dbReference>
<dbReference type="PROSITE" id="PS50885">
    <property type="entry name" value="HAMP"/>
    <property type="match status" value="1"/>
</dbReference>
<evidence type="ECO:0000256" key="7">
    <source>
        <dbReference type="ARBA" id="ARBA00022692"/>
    </source>
</evidence>
<accession>A0A0G0Y3R4</accession>
<dbReference type="InterPro" id="IPR036097">
    <property type="entry name" value="HisK_dim/P_sf"/>
</dbReference>
<dbReference type="SUPFAM" id="SSF158472">
    <property type="entry name" value="HAMP domain-like"/>
    <property type="match status" value="1"/>
</dbReference>
<evidence type="ECO:0000256" key="1">
    <source>
        <dbReference type="ARBA" id="ARBA00000085"/>
    </source>
</evidence>
<dbReference type="Gene3D" id="6.10.340.10">
    <property type="match status" value="1"/>
</dbReference>
<dbReference type="EC" id="2.7.13.3" evidence="3"/>
<dbReference type="Proteomes" id="UP000034160">
    <property type="component" value="Unassembled WGS sequence"/>
</dbReference>
<evidence type="ECO:0000256" key="6">
    <source>
        <dbReference type="ARBA" id="ARBA00022679"/>
    </source>
</evidence>
<dbReference type="GO" id="GO:0000155">
    <property type="term" value="F:phosphorelay sensor kinase activity"/>
    <property type="evidence" value="ECO:0007669"/>
    <property type="project" value="InterPro"/>
</dbReference>
<comment type="caution">
    <text evidence="17">The sequence shown here is derived from an EMBL/GenBank/DDBJ whole genome shotgun (WGS) entry which is preliminary data.</text>
</comment>
<evidence type="ECO:0000256" key="2">
    <source>
        <dbReference type="ARBA" id="ARBA00004651"/>
    </source>
</evidence>
<dbReference type="SMART" id="SM00388">
    <property type="entry name" value="HisKA"/>
    <property type="match status" value="1"/>
</dbReference>
<name>A0A0G0Y3R4_9BACT</name>
<keyword evidence="6" id="KW-0808">Transferase</keyword>
<keyword evidence="10" id="KW-0067">ATP-binding</keyword>
<evidence type="ECO:0000256" key="10">
    <source>
        <dbReference type="ARBA" id="ARBA00022840"/>
    </source>
</evidence>
<dbReference type="GO" id="GO:0005886">
    <property type="term" value="C:plasma membrane"/>
    <property type="evidence" value="ECO:0007669"/>
    <property type="project" value="UniProtKB-SubCell"/>
</dbReference>
<feature type="transmembrane region" description="Helical" evidence="14">
    <location>
        <begin position="20"/>
        <end position="43"/>
    </location>
</feature>
<dbReference type="PRINTS" id="PR00344">
    <property type="entry name" value="BCTRLSENSOR"/>
</dbReference>
<keyword evidence="5" id="KW-0597">Phosphoprotein</keyword>
<evidence type="ECO:0000313" key="18">
    <source>
        <dbReference type="Proteomes" id="UP000034160"/>
    </source>
</evidence>
<dbReference type="SMART" id="SM00387">
    <property type="entry name" value="HATPase_c"/>
    <property type="match status" value="1"/>
</dbReference>
<dbReference type="FunFam" id="3.30.565.10:FF:000023">
    <property type="entry name" value="PAS domain-containing sensor histidine kinase"/>
    <property type="match status" value="1"/>
</dbReference>
<dbReference type="AlphaFoldDB" id="A0A0G0Y3R4"/>
<keyword evidence="11 14" id="KW-1133">Transmembrane helix</keyword>
<dbReference type="InterPro" id="IPR004358">
    <property type="entry name" value="Sig_transdc_His_kin-like_C"/>
</dbReference>
<dbReference type="InterPro" id="IPR005467">
    <property type="entry name" value="His_kinase_dom"/>
</dbReference>
<evidence type="ECO:0000259" key="15">
    <source>
        <dbReference type="PROSITE" id="PS50109"/>
    </source>
</evidence>
<evidence type="ECO:0000256" key="13">
    <source>
        <dbReference type="ARBA" id="ARBA00023136"/>
    </source>
</evidence>
<dbReference type="InterPro" id="IPR003660">
    <property type="entry name" value="HAMP_dom"/>
</dbReference>
<dbReference type="STRING" id="1618356.UU93_C0018G0004"/>
<evidence type="ECO:0000256" key="8">
    <source>
        <dbReference type="ARBA" id="ARBA00022741"/>
    </source>
</evidence>
<keyword evidence="13 14" id="KW-0472">Membrane</keyword>
<keyword evidence="7 14" id="KW-0812">Transmembrane</keyword>
<dbReference type="CDD" id="cd00082">
    <property type="entry name" value="HisKA"/>
    <property type="match status" value="1"/>
</dbReference>
<organism evidence="17 18">
    <name type="scientific">Candidatus Amesbacteria bacterium GW2011_GWA2_42_12</name>
    <dbReference type="NCBI Taxonomy" id="1618356"/>
    <lineage>
        <taxon>Bacteria</taxon>
        <taxon>Candidatus Amesiibacteriota</taxon>
    </lineage>
</organism>
<keyword evidence="9 17" id="KW-0418">Kinase</keyword>
<evidence type="ECO:0000256" key="14">
    <source>
        <dbReference type="SAM" id="Phobius"/>
    </source>
</evidence>
<dbReference type="Gene3D" id="1.10.287.130">
    <property type="match status" value="1"/>
</dbReference>
<dbReference type="CDD" id="cd06225">
    <property type="entry name" value="HAMP"/>
    <property type="match status" value="1"/>
</dbReference>
<dbReference type="EMBL" id="LCCN01000018">
    <property type="protein sequence ID" value="KKS31395.1"/>
    <property type="molecule type" value="Genomic_DNA"/>
</dbReference>
<keyword evidence="12" id="KW-0902">Two-component regulatory system</keyword>
<dbReference type="Gene3D" id="3.30.450.20">
    <property type="entry name" value="PAS domain"/>
    <property type="match status" value="1"/>
</dbReference>
<evidence type="ECO:0000256" key="9">
    <source>
        <dbReference type="ARBA" id="ARBA00022777"/>
    </source>
</evidence>
<dbReference type="PANTHER" id="PTHR45528:SF1">
    <property type="entry name" value="SENSOR HISTIDINE KINASE CPXA"/>
    <property type="match status" value="1"/>
</dbReference>
<keyword evidence="8" id="KW-0547">Nucleotide-binding</keyword>
<dbReference type="SMART" id="SM00304">
    <property type="entry name" value="HAMP"/>
    <property type="match status" value="1"/>
</dbReference>
<dbReference type="InterPro" id="IPR003594">
    <property type="entry name" value="HATPase_dom"/>
</dbReference>
<evidence type="ECO:0000313" key="17">
    <source>
        <dbReference type="EMBL" id="KKS31395.1"/>
    </source>
</evidence>
<dbReference type="SUPFAM" id="SSF47384">
    <property type="entry name" value="Homodimeric domain of signal transducing histidine kinase"/>
    <property type="match status" value="1"/>
</dbReference>
<evidence type="ECO:0000256" key="11">
    <source>
        <dbReference type="ARBA" id="ARBA00022989"/>
    </source>
</evidence>
<dbReference type="InterPro" id="IPR036890">
    <property type="entry name" value="HATPase_C_sf"/>
</dbReference>
<dbReference type="InterPro" id="IPR003661">
    <property type="entry name" value="HisK_dim/P_dom"/>
</dbReference>
<evidence type="ECO:0000259" key="16">
    <source>
        <dbReference type="PROSITE" id="PS50885"/>
    </source>
</evidence>
<proteinExistence type="predicted"/>
<dbReference type="PROSITE" id="PS50109">
    <property type="entry name" value="HIS_KIN"/>
    <property type="match status" value="1"/>
</dbReference>
<evidence type="ECO:0000256" key="4">
    <source>
        <dbReference type="ARBA" id="ARBA00022475"/>
    </source>
</evidence>
<feature type="domain" description="HAMP" evidence="16">
    <location>
        <begin position="316"/>
        <end position="368"/>
    </location>
</feature>
<dbReference type="Gene3D" id="3.30.565.10">
    <property type="entry name" value="Histidine kinase-like ATPase, C-terminal domain"/>
    <property type="match status" value="1"/>
</dbReference>
<dbReference type="CDD" id="cd00075">
    <property type="entry name" value="HATPase"/>
    <property type="match status" value="1"/>
</dbReference>
<gene>
    <name evidence="17" type="ORF">UU93_C0018G0004</name>
</gene>
<dbReference type="PATRIC" id="fig|1618356.3.peg.670"/>
<protein>
    <recommendedName>
        <fullName evidence="3">histidine kinase</fullName>
        <ecNumber evidence="3">2.7.13.3</ecNumber>
    </recommendedName>
</protein>
<dbReference type="Pfam" id="PF00672">
    <property type="entry name" value="HAMP"/>
    <property type="match status" value="1"/>
</dbReference>
<evidence type="ECO:0000256" key="12">
    <source>
        <dbReference type="ARBA" id="ARBA00023012"/>
    </source>
</evidence>
<feature type="transmembrane region" description="Helical" evidence="14">
    <location>
        <begin position="296"/>
        <end position="320"/>
    </location>
</feature>
<evidence type="ECO:0000256" key="5">
    <source>
        <dbReference type="ARBA" id="ARBA00022553"/>
    </source>
</evidence>
<feature type="domain" description="Histidine kinase" evidence="15">
    <location>
        <begin position="376"/>
        <end position="595"/>
    </location>
</feature>
<comment type="subcellular location">
    <subcellularLocation>
        <location evidence="2">Cell membrane</location>
        <topology evidence="2">Multi-pass membrane protein</topology>
    </subcellularLocation>
</comment>
<dbReference type="GO" id="GO:0005524">
    <property type="term" value="F:ATP binding"/>
    <property type="evidence" value="ECO:0007669"/>
    <property type="project" value="UniProtKB-KW"/>
</dbReference>
<evidence type="ECO:0000256" key="3">
    <source>
        <dbReference type="ARBA" id="ARBA00012438"/>
    </source>
</evidence>
<dbReference type="Pfam" id="PF00512">
    <property type="entry name" value="HisKA"/>
    <property type="match status" value="1"/>
</dbReference>
<comment type="catalytic activity">
    <reaction evidence="1">
        <text>ATP + protein L-histidine = ADP + protein N-phospho-L-histidine.</text>
        <dbReference type="EC" id="2.7.13.3"/>
    </reaction>
</comment>
<reference evidence="17 18" key="1">
    <citation type="journal article" date="2015" name="Nature">
        <title>rRNA introns, odd ribosomes, and small enigmatic genomes across a large radiation of phyla.</title>
        <authorList>
            <person name="Brown C.T."/>
            <person name="Hug L.A."/>
            <person name="Thomas B.C."/>
            <person name="Sharon I."/>
            <person name="Castelle C.J."/>
            <person name="Singh A."/>
            <person name="Wilkins M.J."/>
            <person name="Williams K.H."/>
            <person name="Banfield J.F."/>
        </authorList>
    </citation>
    <scope>NUCLEOTIDE SEQUENCE [LARGE SCALE GENOMIC DNA]</scope>
</reference>